<name>A0A2U3DQ32_PURLI</name>
<dbReference type="EMBL" id="LCWV01000068">
    <property type="protein sequence ID" value="PWI64367.1"/>
    <property type="molecule type" value="Genomic_DNA"/>
</dbReference>
<organism evidence="1 2">
    <name type="scientific">Purpureocillium lilacinum</name>
    <name type="common">Paecilomyces lilacinus</name>
    <dbReference type="NCBI Taxonomy" id="33203"/>
    <lineage>
        <taxon>Eukaryota</taxon>
        <taxon>Fungi</taxon>
        <taxon>Dikarya</taxon>
        <taxon>Ascomycota</taxon>
        <taxon>Pezizomycotina</taxon>
        <taxon>Sordariomycetes</taxon>
        <taxon>Hypocreomycetidae</taxon>
        <taxon>Hypocreales</taxon>
        <taxon>Ophiocordycipitaceae</taxon>
        <taxon>Purpureocillium</taxon>
    </lineage>
</organism>
<sequence>MYVEVFTLDPSCSTVLYKRLEGKNEVWLENTGITLNVEDIIGTKKNWTSPGEIHIAPPRELFDQAEHGVSTNVTYYGPDNRIDYIGPELIKGIRGVTWERKMAISDVCSIQLCFRDGENCSRTFISPVVRYRLDCVRDEDAIAFDLLSEEEGEMVQARELARKREEASWLRRVRQYLAANEVPAHRS</sequence>
<accession>A0A2U3DQ32</accession>
<protein>
    <submittedName>
        <fullName evidence="1">Uncharacterized protein</fullName>
    </submittedName>
</protein>
<evidence type="ECO:0000313" key="2">
    <source>
        <dbReference type="Proteomes" id="UP000245956"/>
    </source>
</evidence>
<dbReference type="AlphaFoldDB" id="A0A2U3DQ32"/>
<reference evidence="1 2" key="1">
    <citation type="journal article" date="2016" name="Front. Microbiol.">
        <title>Genome and transcriptome sequences reveal the specific parasitism of the nematophagous Purpureocillium lilacinum 36-1.</title>
        <authorList>
            <person name="Xie J."/>
            <person name="Li S."/>
            <person name="Mo C."/>
            <person name="Xiao X."/>
            <person name="Peng D."/>
            <person name="Wang G."/>
            <person name="Xiao Y."/>
        </authorList>
    </citation>
    <scope>NUCLEOTIDE SEQUENCE [LARGE SCALE GENOMIC DNA]</scope>
    <source>
        <strain evidence="1 2">36-1</strain>
    </source>
</reference>
<comment type="caution">
    <text evidence="1">The sequence shown here is derived from an EMBL/GenBank/DDBJ whole genome shotgun (WGS) entry which is preliminary data.</text>
</comment>
<proteinExistence type="predicted"/>
<gene>
    <name evidence="1" type="ORF">PCL_10536</name>
</gene>
<dbReference type="Proteomes" id="UP000245956">
    <property type="component" value="Unassembled WGS sequence"/>
</dbReference>
<evidence type="ECO:0000313" key="1">
    <source>
        <dbReference type="EMBL" id="PWI64367.1"/>
    </source>
</evidence>